<keyword evidence="3" id="KW-0804">Transcription</keyword>
<keyword evidence="2" id="KW-0238">DNA-binding</keyword>
<dbReference type="InterPro" id="IPR014476">
    <property type="entry name" value="AHL15-29"/>
</dbReference>
<gene>
    <name evidence="7" type="ORF">MANES_01G178900v8</name>
</gene>
<evidence type="ECO:0000256" key="5">
    <source>
        <dbReference type="SAM" id="MobiDB-lite"/>
    </source>
</evidence>
<evidence type="ECO:0000259" key="6">
    <source>
        <dbReference type="PROSITE" id="PS51742"/>
    </source>
</evidence>
<dbReference type="Gramene" id="Manes.01G178900.1.v8.1">
    <property type="protein sequence ID" value="Manes.01G178900.1.v8.1.CDS.1"/>
    <property type="gene ID" value="Manes.01G178900.v8.1"/>
</dbReference>
<dbReference type="SUPFAM" id="SSF117856">
    <property type="entry name" value="AF0104/ALDC/Ptd012-like"/>
    <property type="match status" value="1"/>
</dbReference>
<dbReference type="CDD" id="cd11378">
    <property type="entry name" value="DUF296"/>
    <property type="match status" value="1"/>
</dbReference>
<comment type="caution">
    <text evidence="7">The sequence shown here is derived from an EMBL/GenBank/DDBJ whole genome shotgun (WGS) entry which is preliminary data.</text>
</comment>
<feature type="domain" description="PPC" evidence="6">
    <location>
        <begin position="91"/>
        <end position="238"/>
    </location>
</feature>
<dbReference type="STRING" id="3983.A0A2C9WN77"/>
<feature type="region of interest" description="Disordered" evidence="5">
    <location>
        <begin position="1"/>
        <end position="86"/>
    </location>
</feature>
<feature type="region of interest" description="Disordered" evidence="5">
    <location>
        <begin position="224"/>
        <end position="243"/>
    </location>
</feature>
<organism evidence="7 8">
    <name type="scientific">Manihot esculenta</name>
    <name type="common">Cassava</name>
    <name type="synonym">Jatropha manihot</name>
    <dbReference type="NCBI Taxonomy" id="3983"/>
    <lineage>
        <taxon>Eukaryota</taxon>
        <taxon>Viridiplantae</taxon>
        <taxon>Streptophyta</taxon>
        <taxon>Embryophyta</taxon>
        <taxon>Tracheophyta</taxon>
        <taxon>Spermatophyta</taxon>
        <taxon>Magnoliopsida</taxon>
        <taxon>eudicotyledons</taxon>
        <taxon>Gunneridae</taxon>
        <taxon>Pentapetalae</taxon>
        <taxon>rosids</taxon>
        <taxon>fabids</taxon>
        <taxon>Malpighiales</taxon>
        <taxon>Euphorbiaceae</taxon>
        <taxon>Crotonoideae</taxon>
        <taxon>Manihoteae</taxon>
        <taxon>Manihot</taxon>
    </lineage>
</organism>
<accession>A0A2C9WN77</accession>
<dbReference type="OrthoDB" id="1911285at2759"/>
<evidence type="ECO:0000256" key="2">
    <source>
        <dbReference type="ARBA" id="ARBA00023125"/>
    </source>
</evidence>
<dbReference type="GO" id="GO:0003700">
    <property type="term" value="F:DNA-binding transcription factor activity"/>
    <property type="evidence" value="ECO:0000318"/>
    <property type="project" value="GO_Central"/>
</dbReference>
<feature type="compositionally biased region" description="Polar residues" evidence="5">
    <location>
        <begin position="1"/>
        <end position="12"/>
    </location>
</feature>
<dbReference type="GO" id="GO:0003680">
    <property type="term" value="F:minor groove of adenine-thymine-rich DNA binding"/>
    <property type="evidence" value="ECO:0000318"/>
    <property type="project" value="GO_Central"/>
</dbReference>
<dbReference type="PROSITE" id="PS51742">
    <property type="entry name" value="PPC"/>
    <property type="match status" value="1"/>
</dbReference>
<keyword evidence="4" id="KW-0539">Nucleus</keyword>
<dbReference type="PANTHER" id="PTHR31100">
    <property type="entry name" value="AT-HOOK MOTIF NUCLEAR-LOCALIZED PROTEIN 15"/>
    <property type="match status" value="1"/>
</dbReference>
<dbReference type="GO" id="GO:0005634">
    <property type="term" value="C:nucleus"/>
    <property type="evidence" value="ECO:0000318"/>
    <property type="project" value="GO_Central"/>
</dbReference>
<dbReference type="PANTHER" id="PTHR31100:SF63">
    <property type="entry name" value="AT-HOOK MOTIF NUCLEAR-LOCALIZED PROTEIN"/>
    <property type="match status" value="1"/>
</dbReference>
<evidence type="ECO:0000256" key="4">
    <source>
        <dbReference type="ARBA" id="ARBA00023242"/>
    </source>
</evidence>
<evidence type="ECO:0000313" key="8">
    <source>
        <dbReference type="Proteomes" id="UP000091857"/>
    </source>
</evidence>
<dbReference type="Proteomes" id="UP000091857">
    <property type="component" value="Chromosome 1"/>
</dbReference>
<dbReference type="EMBL" id="CM004387">
    <property type="protein sequence ID" value="OAY61306.1"/>
    <property type="molecule type" value="Genomic_DNA"/>
</dbReference>
<dbReference type="Gene3D" id="3.30.1330.80">
    <property type="entry name" value="Hypothetical protein, similar to alpha- acetolactate decarboxylase, domain 2"/>
    <property type="match status" value="1"/>
</dbReference>
<dbReference type="InterPro" id="IPR005175">
    <property type="entry name" value="PPC_dom"/>
</dbReference>
<protein>
    <recommendedName>
        <fullName evidence="6">PPC domain-containing protein</fullName>
    </recommendedName>
</protein>
<evidence type="ECO:0000313" key="7">
    <source>
        <dbReference type="EMBL" id="OAY61306.1"/>
    </source>
</evidence>
<dbReference type="AlphaFoldDB" id="A0A2C9WN77"/>
<evidence type="ECO:0000256" key="3">
    <source>
        <dbReference type="ARBA" id="ARBA00023163"/>
    </source>
</evidence>
<feature type="compositionally biased region" description="Low complexity" evidence="5">
    <location>
        <begin position="17"/>
        <end position="42"/>
    </location>
</feature>
<keyword evidence="8" id="KW-1185">Reference proteome</keyword>
<evidence type="ECO:0000256" key="1">
    <source>
        <dbReference type="ARBA" id="ARBA00023015"/>
    </source>
</evidence>
<dbReference type="OMA" id="NCQIPPD"/>
<sequence>MADYGTTISLSRELSHTSDASSSDHSPRSVAAVLSTPPSSSSSKRRTLNKPSPDNHHCIRSMVEVQRKPRGRPPGSKNKPKPPIIITKDTESAMKPAILEISAGSDIIDSIISFARRNRTGISIISATGSVSNVTLRQPIPHAPSLSLHGPFNLLDLSGSFLGSLALKQCSSAGSSSLHPSCCFGISLAGAQGQVFGGIVSGKVLAASQVVIVAATFLNPTFHRLPSDNDEAEETKPNVGGPANESCISSGMAVHGVSNPSLMNCQISPDIMHWGPPPRPHY</sequence>
<keyword evidence="1" id="KW-0805">Transcription regulation</keyword>
<proteinExistence type="predicted"/>
<dbReference type="Pfam" id="PF03479">
    <property type="entry name" value="PCC"/>
    <property type="match status" value="1"/>
</dbReference>
<name>A0A2C9WN77_MANES</name>
<reference evidence="8" key="1">
    <citation type="journal article" date="2016" name="Nat. Biotechnol.">
        <title>Sequencing wild and cultivated cassava and related species reveals extensive interspecific hybridization and genetic diversity.</title>
        <authorList>
            <person name="Bredeson J.V."/>
            <person name="Lyons J.B."/>
            <person name="Prochnik S.E."/>
            <person name="Wu G.A."/>
            <person name="Ha C.M."/>
            <person name="Edsinger-Gonzales E."/>
            <person name="Grimwood J."/>
            <person name="Schmutz J."/>
            <person name="Rabbi I.Y."/>
            <person name="Egesi C."/>
            <person name="Nauluvula P."/>
            <person name="Lebot V."/>
            <person name="Ndunguru J."/>
            <person name="Mkamilo G."/>
            <person name="Bart R.S."/>
            <person name="Setter T.L."/>
            <person name="Gleadow R.M."/>
            <person name="Kulakow P."/>
            <person name="Ferguson M.E."/>
            <person name="Rounsley S."/>
            <person name="Rokhsar D.S."/>
        </authorList>
    </citation>
    <scope>NUCLEOTIDE SEQUENCE [LARGE SCALE GENOMIC DNA]</scope>
    <source>
        <strain evidence="8">cv. AM560-2</strain>
    </source>
</reference>